<accession>A0A0D2NA72</accession>
<evidence type="ECO:0000313" key="3">
    <source>
        <dbReference type="Proteomes" id="UP000054270"/>
    </source>
</evidence>
<dbReference type="Pfam" id="PF13302">
    <property type="entry name" value="Acetyltransf_3"/>
    <property type="match status" value="1"/>
</dbReference>
<dbReference type="GO" id="GO:1990189">
    <property type="term" value="F:protein N-terminal-serine acetyltransferase activity"/>
    <property type="evidence" value="ECO:0007669"/>
    <property type="project" value="TreeGrafter"/>
</dbReference>
<gene>
    <name evidence="2" type="ORF">HYPSUDRAFT_47769</name>
</gene>
<dbReference type="EMBL" id="KN817629">
    <property type="protein sequence ID" value="KJA16029.1"/>
    <property type="molecule type" value="Genomic_DNA"/>
</dbReference>
<dbReference type="Proteomes" id="UP000054270">
    <property type="component" value="Unassembled WGS sequence"/>
</dbReference>
<dbReference type="STRING" id="945553.A0A0D2NA72"/>
<name>A0A0D2NA72_HYPSF</name>
<dbReference type="Gene3D" id="3.40.630.30">
    <property type="match status" value="1"/>
</dbReference>
<dbReference type="PANTHER" id="PTHR43441:SF5">
    <property type="entry name" value="FAMILY ACETYLTRANSFERASE, PUTATIVE-RELATED"/>
    <property type="match status" value="1"/>
</dbReference>
<organism evidence="2 3">
    <name type="scientific">Hypholoma sublateritium (strain FD-334 SS-4)</name>
    <dbReference type="NCBI Taxonomy" id="945553"/>
    <lineage>
        <taxon>Eukaryota</taxon>
        <taxon>Fungi</taxon>
        <taxon>Dikarya</taxon>
        <taxon>Basidiomycota</taxon>
        <taxon>Agaricomycotina</taxon>
        <taxon>Agaricomycetes</taxon>
        <taxon>Agaricomycetidae</taxon>
        <taxon>Agaricales</taxon>
        <taxon>Agaricineae</taxon>
        <taxon>Strophariaceae</taxon>
        <taxon>Hypholoma</taxon>
    </lineage>
</organism>
<dbReference type="OMA" id="ILRWDRV"/>
<dbReference type="PANTHER" id="PTHR43441">
    <property type="entry name" value="RIBOSOMAL-PROTEIN-SERINE ACETYLTRANSFERASE"/>
    <property type="match status" value="1"/>
</dbReference>
<evidence type="ECO:0000259" key="1">
    <source>
        <dbReference type="PROSITE" id="PS51186"/>
    </source>
</evidence>
<sequence>MSQVEGLHDANFCYPLPASLESERVALTPFIPAEHAQLFIDEARPFPELFKYLPFGPFSDAADFTTNHFDPVVRDNKGNVLFAIYDKTRAAPRAQRDAGMATPQGKFAGIIGCIKSSPENLVTEIGCIVILPAFQRTHVASNAVGILLHYALDTAPDGLGLRRVVWQANELNVPSVCLAQRMGFVLEGILRWDRVLPAGRPGNGIDLRDGDPRTKCPGRNTAMLGLTWDDWEHEWREKVNEIMARMSTP</sequence>
<dbReference type="AlphaFoldDB" id="A0A0D2NA72"/>
<proteinExistence type="predicted"/>
<dbReference type="InterPro" id="IPR016181">
    <property type="entry name" value="Acyl_CoA_acyltransferase"/>
</dbReference>
<dbReference type="InterPro" id="IPR000182">
    <property type="entry name" value="GNAT_dom"/>
</dbReference>
<dbReference type="CDD" id="cd04301">
    <property type="entry name" value="NAT_SF"/>
    <property type="match status" value="1"/>
</dbReference>
<dbReference type="GO" id="GO:0008999">
    <property type="term" value="F:protein-N-terminal-alanine acetyltransferase activity"/>
    <property type="evidence" value="ECO:0007669"/>
    <property type="project" value="TreeGrafter"/>
</dbReference>
<protein>
    <recommendedName>
        <fullName evidence="1">N-acetyltransferase domain-containing protein</fullName>
    </recommendedName>
</protein>
<dbReference type="PROSITE" id="PS51186">
    <property type="entry name" value="GNAT"/>
    <property type="match status" value="1"/>
</dbReference>
<dbReference type="InterPro" id="IPR051908">
    <property type="entry name" value="Ribosomal_N-acetyltransferase"/>
</dbReference>
<reference evidence="3" key="1">
    <citation type="submission" date="2014-04" db="EMBL/GenBank/DDBJ databases">
        <title>Evolutionary Origins and Diversification of the Mycorrhizal Mutualists.</title>
        <authorList>
            <consortium name="DOE Joint Genome Institute"/>
            <consortium name="Mycorrhizal Genomics Consortium"/>
            <person name="Kohler A."/>
            <person name="Kuo A."/>
            <person name="Nagy L.G."/>
            <person name="Floudas D."/>
            <person name="Copeland A."/>
            <person name="Barry K.W."/>
            <person name="Cichocki N."/>
            <person name="Veneault-Fourrey C."/>
            <person name="LaButti K."/>
            <person name="Lindquist E.A."/>
            <person name="Lipzen A."/>
            <person name="Lundell T."/>
            <person name="Morin E."/>
            <person name="Murat C."/>
            <person name="Riley R."/>
            <person name="Ohm R."/>
            <person name="Sun H."/>
            <person name="Tunlid A."/>
            <person name="Henrissat B."/>
            <person name="Grigoriev I.V."/>
            <person name="Hibbett D.S."/>
            <person name="Martin F."/>
        </authorList>
    </citation>
    <scope>NUCLEOTIDE SEQUENCE [LARGE SCALE GENOMIC DNA]</scope>
    <source>
        <strain evidence="3">FD-334 SS-4</strain>
    </source>
</reference>
<dbReference type="SUPFAM" id="SSF55729">
    <property type="entry name" value="Acyl-CoA N-acyltransferases (Nat)"/>
    <property type="match status" value="1"/>
</dbReference>
<feature type="domain" description="N-acetyltransferase" evidence="1">
    <location>
        <begin position="25"/>
        <end position="203"/>
    </location>
</feature>
<keyword evidence="3" id="KW-1185">Reference proteome</keyword>
<evidence type="ECO:0000313" key="2">
    <source>
        <dbReference type="EMBL" id="KJA16029.1"/>
    </source>
</evidence>
<dbReference type="OrthoDB" id="41238at2759"/>